<evidence type="ECO:0000313" key="9">
    <source>
        <dbReference type="Proteomes" id="UP000198607"/>
    </source>
</evidence>
<dbReference type="Pfam" id="PF00908">
    <property type="entry name" value="dTDP_sugar_isom"/>
    <property type="match status" value="1"/>
</dbReference>
<evidence type="ECO:0000256" key="5">
    <source>
        <dbReference type="PIRSR" id="PIRSR600888-1"/>
    </source>
</evidence>
<evidence type="ECO:0000256" key="6">
    <source>
        <dbReference type="PIRSR" id="PIRSR600888-3"/>
    </source>
</evidence>
<evidence type="ECO:0000313" key="8">
    <source>
        <dbReference type="EMBL" id="SDH62643.1"/>
    </source>
</evidence>
<dbReference type="InterPro" id="IPR000888">
    <property type="entry name" value="RmlC-like"/>
</dbReference>
<evidence type="ECO:0000256" key="1">
    <source>
        <dbReference type="ARBA" id="ARBA00001298"/>
    </source>
</evidence>
<accession>A0A1G8DYB2</accession>
<dbReference type="EMBL" id="FNCY01000007">
    <property type="protein sequence ID" value="SDH62643.1"/>
    <property type="molecule type" value="Genomic_DNA"/>
</dbReference>
<keyword evidence="9" id="KW-1185">Reference proteome</keyword>
<dbReference type="EC" id="5.1.3.13" evidence="3 7"/>
<keyword evidence="7" id="KW-0413">Isomerase</keyword>
<protein>
    <recommendedName>
        <fullName evidence="4 7">dTDP-4-dehydrorhamnose 3,5-epimerase</fullName>
        <ecNumber evidence="3 7">5.1.3.13</ecNumber>
    </recommendedName>
    <alternativeName>
        <fullName evidence="7">Thymidine diphospho-4-keto-rhamnose 3,5-epimerase</fullName>
    </alternativeName>
</protein>
<dbReference type="InterPro" id="IPR011051">
    <property type="entry name" value="RmlC_Cupin_sf"/>
</dbReference>
<dbReference type="GO" id="GO:0000271">
    <property type="term" value="P:polysaccharide biosynthetic process"/>
    <property type="evidence" value="ECO:0007669"/>
    <property type="project" value="TreeGrafter"/>
</dbReference>
<dbReference type="SUPFAM" id="SSF51182">
    <property type="entry name" value="RmlC-like cupins"/>
    <property type="match status" value="1"/>
</dbReference>
<evidence type="ECO:0000256" key="3">
    <source>
        <dbReference type="ARBA" id="ARBA00012098"/>
    </source>
</evidence>
<dbReference type="RefSeq" id="WP_091937126.1">
    <property type="nucleotide sequence ID" value="NZ_FNCY01000007.1"/>
</dbReference>
<comment type="catalytic activity">
    <reaction evidence="1 7">
        <text>dTDP-4-dehydro-6-deoxy-alpha-D-glucose = dTDP-4-dehydro-beta-L-rhamnose</text>
        <dbReference type="Rhea" id="RHEA:16969"/>
        <dbReference type="ChEBI" id="CHEBI:57649"/>
        <dbReference type="ChEBI" id="CHEBI:62830"/>
        <dbReference type="EC" id="5.1.3.13"/>
    </reaction>
</comment>
<dbReference type="Proteomes" id="UP000198607">
    <property type="component" value="Unassembled WGS sequence"/>
</dbReference>
<dbReference type="Gene3D" id="2.60.120.10">
    <property type="entry name" value="Jelly Rolls"/>
    <property type="match status" value="1"/>
</dbReference>
<comment type="similarity">
    <text evidence="7">Belongs to the dTDP-4-dehydrorhamnose 3,5-epimerase family.</text>
</comment>
<dbReference type="GO" id="GO:0019305">
    <property type="term" value="P:dTDP-rhamnose biosynthetic process"/>
    <property type="evidence" value="ECO:0007669"/>
    <property type="project" value="UniProtKB-UniRule"/>
</dbReference>
<dbReference type="NCBIfam" id="TIGR01221">
    <property type="entry name" value="rmlC"/>
    <property type="match status" value="1"/>
</dbReference>
<dbReference type="CDD" id="cd00438">
    <property type="entry name" value="cupin_RmlC"/>
    <property type="match status" value="1"/>
</dbReference>
<dbReference type="AlphaFoldDB" id="A0A1G8DYB2"/>
<feature type="active site" description="Proton donor" evidence="5">
    <location>
        <position position="136"/>
    </location>
</feature>
<evidence type="ECO:0000256" key="7">
    <source>
        <dbReference type="RuleBase" id="RU364069"/>
    </source>
</evidence>
<evidence type="ECO:0000256" key="4">
    <source>
        <dbReference type="ARBA" id="ARBA00019595"/>
    </source>
</evidence>
<reference evidence="8 9" key="1">
    <citation type="submission" date="2016-10" db="EMBL/GenBank/DDBJ databases">
        <authorList>
            <person name="de Groot N.N."/>
        </authorList>
    </citation>
    <scope>NUCLEOTIDE SEQUENCE [LARGE SCALE GENOMIC DNA]</scope>
    <source>
        <strain evidence="8 9">DSM 5885</strain>
    </source>
</reference>
<sequence length="187" mass="21410">MTRRFELISTPLSGLMLLQRLPLGDDRGYLERLFCEEELQPIMQERRIVQVNHTLTGDRGTVRGMHYQLPPDAEMKFVTCLRGEVYDVAVDLRRNSPTFLHWHAEILSEKNHKTLVIPEGYAHGFQTMSDNCEMLYFHTKAYCPGAERGLQATDPELSIDWPLPVVGQSPRDKAHSPLDPSFEGVVF</sequence>
<dbReference type="UniPathway" id="UPA00124"/>
<dbReference type="PANTHER" id="PTHR21047:SF2">
    <property type="entry name" value="THYMIDINE DIPHOSPHO-4-KETO-RHAMNOSE 3,5-EPIMERASE"/>
    <property type="match status" value="1"/>
</dbReference>
<dbReference type="PANTHER" id="PTHR21047">
    <property type="entry name" value="DTDP-6-DEOXY-D-GLUCOSE-3,5 EPIMERASE"/>
    <property type="match status" value="1"/>
</dbReference>
<dbReference type="STRING" id="83767.SAMN05660652_01980"/>
<feature type="active site" description="Proton acceptor" evidence="5">
    <location>
        <position position="66"/>
    </location>
</feature>
<organism evidence="8 9">
    <name type="scientific">Propionivibrio dicarboxylicus</name>
    <dbReference type="NCBI Taxonomy" id="83767"/>
    <lineage>
        <taxon>Bacteria</taxon>
        <taxon>Pseudomonadati</taxon>
        <taxon>Pseudomonadota</taxon>
        <taxon>Betaproteobacteria</taxon>
        <taxon>Rhodocyclales</taxon>
        <taxon>Rhodocyclaceae</taxon>
        <taxon>Propionivibrio</taxon>
    </lineage>
</organism>
<proteinExistence type="inferred from homology"/>
<feature type="site" description="Participates in a stacking interaction with the thymidine ring of dTDP-4-oxo-6-deoxyglucose" evidence="6">
    <location>
        <position position="142"/>
    </location>
</feature>
<dbReference type="OrthoDB" id="9800680at2"/>
<comment type="subunit">
    <text evidence="7">Homodimer.</text>
</comment>
<name>A0A1G8DYB2_9RHOO</name>
<comment type="pathway">
    <text evidence="7">Carbohydrate biosynthesis; dTDP-L-rhamnose biosynthesis.</text>
</comment>
<evidence type="ECO:0000256" key="2">
    <source>
        <dbReference type="ARBA" id="ARBA00001997"/>
    </source>
</evidence>
<dbReference type="InterPro" id="IPR014710">
    <property type="entry name" value="RmlC-like_jellyroll"/>
</dbReference>
<dbReference type="GO" id="GO:0005829">
    <property type="term" value="C:cytosol"/>
    <property type="evidence" value="ECO:0007669"/>
    <property type="project" value="TreeGrafter"/>
</dbReference>
<comment type="function">
    <text evidence="2 7">Catalyzes the epimerization of the C3' and C5'positions of dTDP-6-deoxy-D-xylo-4-hexulose, forming dTDP-6-deoxy-L-lyxo-4-hexulose.</text>
</comment>
<gene>
    <name evidence="8" type="ORF">SAMN05660652_01980</name>
</gene>
<dbReference type="GO" id="GO:0008830">
    <property type="term" value="F:dTDP-4-dehydrorhamnose 3,5-epimerase activity"/>
    <property type="evidence" value="ECO:0007669"/>
    <property type="project" value="UniProtKB-UniRule"/>
</dbReference>